<dbReference type="GO" id="GO:0000172">
    <property type="term" value="C:ribonuclease MRP complex"/>
    <property type="evidence" value="ECO:0007669"/>
    <property type="project" value="InterPro"/>
</dbReference>
<dbReference type="GO" id="GO:0000466">
    <property type="term" value="P:maturation of 5.8S rRNA from tricistronic rRNA transcript (SSU-rRNA, 5.8S rRNA, LSU-rRNA)"/>
    <property type="evidence" value="ECO:0007669"/>
    <property type="project" value="TreeGrafter"/>
</dbReference>
<organism evidence="2 3">
    <name type="scientific">Brettanomyces naardenensis</name>
    <name type="common">Yeast</name>
    <dbReference type="NCBI Taxonomy" id="13370"/>
    <lineage>
        <taxon>Eukaryota</taxon>
        <taxon>Fungi</taxon>
        <taxon>Dikarya</taxon>
        <taxon>Ascomycota</taxon>
        <taxon>Saccharomycotina</taxon>
        <taxon>Pichiomycetes</taxon>
        <taxon>Pichiales</taxon>
        <taxon>Pichiaceae</taxon>
        <taxon>Brettanomyces</taxon>
    </lineage>
</organism>
<dbReference type="CDD" id="cd22573">
    <property type="entry name" value="RMP1_RBD"/>
    <property type="match status" value="1"/>
</dbReference>
<gene>
    <name evidence="2" type="ORF">BRENAR_LOCUS3211</name>
</gene>
<dbReference type="PANTHER" id="PTHR37792:SF1">
    <property type="entry name" value="RIBONUCLEASE MRP PROTEIN SUBUNIT RMP1"/>
    <property type="match status" value="1"/>
</dbReference>
<evidence type="ECO:0000259" key="1">
    <source>
        <dbReference type="Pfam" id="PF20945"/>
    </source>
</evidence>
<dbReference type="InterPro" id="IPR047204">
    <property type="entry name" value="RMP1_RBD"/>
</dbReference>
<protein>
    <submittedName>
        <fullName evidence="2">DEKNAAC103658</fullName>
    </submittedName>
</protein>
<evidence type="ECO:0000313" key="2">
    <source>
        <dbReference type="EMBL" id="VEU22480.1"/>
    </source>
</evidence>
<dbReference type="GO" id="GO:0000294">
    <property type="term" value="P:nuclear-transcribed mRNA catabolic process, RNase MRP-dependent"/>
    <property type="evidence" value="ECO:0007669"/>
    <property type="project" value="TreeGrafter"/>
</dbReference>
<dbReference type="GO" id="GO:0042134">
    <property type="term" value="F:rRNA primary transcript binding"/>
    <property type="evidence" value="ECO:0007669"/>
    <property type="project" value="InterPro"/>
</dbReference>
<dbReference type="STRING" id="13370.A0A448YNI4"/>
<dbReference type="InterPro" id="IPR047205">
    <property type="entry name" value="RMP1"/>
</dbReference>
<proteinExistence type="predicted"/>
<name>A0A448YNI4_BRENA</name>
<dbReference type="AlphaFoldDB" id="A0A448YNI4"/>
<accession>A0A448YNI4</accession>
<evidence type="ECO:0000313" key="3">
    <source>
        <dbReference type="Proteomes" id="UP000290900"/>
    </source>
</evidence>
<dbReference type="EMBL" id="CAACVR010000023">
    <property type="protein sequence ID" value="VEU22480.1"/>
    <property type="molecule type" value="Genomic_DNA"/>
</dbReference>
<dbReference type="Pfam" id="PF20945">
    <property type="entry name" value="RMP1"/>
    <property type="match status" value="1"/>
</dbReference>
<sequence>MDTSPHLLDHRSQEKLFNEFEILHLVYHRNANQHRTSTWWKSLNVLHRKLRQLLLMLLDVEEITTNGSSRLTKMKWNKLGRIRFTSKRYGKENGEKIAGSIKRKVLKLASYMVHELLPKCYLMCYTILQTGEFITLGFALDGIVSRVYSILSGLVREGLKTARESSATEAVTGAVTETVTEAVAETMTSEDFGMPVEQPPAIEPIKTVVKKHKKRKTAKSTMDDIFGI</sequence>
<feature type="domain" description="RNase MRP protein 1 RNA binding" evidence="1">
    <location>
        <begin position="22"/>
        <end position="146"/>
    </location>
</feature>
<dbReference type="FunCoup" id="A0A448YNI4">
    <property type="interactions" value="79"/>
</dbReference>
<dbReference type="InParanoid" id="A0A448YNI4"/>
<keyword evidence="3" id="KW-1185">Reference proteome</keyword>
<dbReference type="Proteomes" id="UP000290900">
    <property type="component" value="Unassembled WGS sequence"/>
</dbReference>
<reference evidence="2 3" key="1">
    <citation type="submission" date="2018-12" db="EMBL/GenBank/DDBJ databases">
        <authorList>
            <person name="Tiukova I."/>
            <person name="Dainat J."/>
        </authorList>
    </citation>
    <scope>NUCLEOTIDE SEQUENCE [LARGE SCALE GENOMIC DNA]</scope>
</reference>
<dbReference type="OrthoDB" id="5414547at2759"/>
<dbReference type="PANTHER" id="PTHR37792">
    <property type="entry name" value="RIBONUCLEASE MRP PROTEIN SUBUNIT RMP1"/>
    <property type="match status" value="1"/>
</dbReference>